<sequence length="657" mass="73272">MSQISRVGVVGAGTMGHGIAEVVAIAGFNVVLTDVNEDILRNALEKIRWSLEKLREKRQIKENPNTVLSRIKTTVSFGDFSDVDFIIEAAIERSDVKRKIFSELDRVVKKDAIFATNTSTIPISYLAEVTGRQEKFIGLHFMNPPVLMPLVEIIMGNKTAEETLKTTIDLAKKINKDYVVVKKDVPGFLINRINGRTFPEAVLLYDEGYSKEDIDAMSRFRLGMPMGFLELMDFTGIDVAYNAGLEAIKRGEGEPPHFKVLKKLVEEGRLGIKSGKGFYTYTSKTYERARVVPTDNMYYVNPLRIIAPAVNEAAWILRNDVSSAQDIEKGMVKGMNWPQGPLTFADKYGIDNVLKFLEERYEVTKNEYYKPDPLLTEMVSKGKLGVKSGEGFFKWNYEKANFGPVKYEKLHDYAKITMSRADKLNALNEAMWSGLTEAFKKAKDDSEIRAVVITGEGRAFCAGDDIEMMNYWGSVAGAMEWNEKFSSPLINLLLNYPKPVISAVNGLAFGGGMELNILFDIIVASDDAMFAIPEGLIGALPPLASSMGVGFISRKIARYALTGDWMSAKQAKELGLVDIVVPHDQLEIATVEIVEKAKKIAPLSSMAIKRAVNSIRNSYLQQLQSASQDLLILSATEDFKEGMRAFVERRQPKYKGK</sequence>
<accession>A0A0U3FHD7</accession>
<dbReference type="PANTHER" id="PTHR23309:SF49">
    <property type="entry name" value="PEROXISOMAL BIFUNCTIONAL ENZYME"/>
    <property type="match status" value="1"/>
</dbReference>
<protein>
    <submittedName>
        <fullName evidence="14">3-hydroxyacyl-CoA dehydrogenase</fullName>
    </submittedName>
</protein>
<dbReference type="SUPFAM" id="SSF48179">
    <property type="entry name" value="6-phosphogluconate dehydrogenase C-terminal domain-like"/>
    <property type="match status" value="2"/>
</dbReference>
<comment type="subunit">
    <text evidence="3">Monomer.</text>
</comment>
<evidence type="ECO:0000313" key="16">
    <source>
        <dbReference type="Proteomes" id="UP000060043"/>
    </source>
</evidence>
<dbReference type="PANTHER" id="PTHR23309">
    <property type="entry name" value="3-HYDROXYACYL-COA DEHYROGENASE"/>
    <property type="match status" value="1"/>
</dbReference>
<keyword evidence="6" id="KW-0520">NAD</keyword>
<dbReference type="OrthoDB" id="39812at2157"/>
<dbReference type="UniPathway" id="UPA00659"/>
<dbReference type="STRING" id="1435377.SUSAZ_10145"/>
<evidence type="ECO:0000256" key="2">
    <source>
        <dbReference type="ARBA" id="ARBA00005005"/>
    </source>
</evidence>
<comment type="subcellular location">
    <subcellularLocation>
        <location evidence="1">Peroxisome</location>
    </subcellularLocation>
</comment>
<evidence type="ECO:0000256" key="7">
    <source>
        <dbReference type="ARBA" id="ARBA00023098"/>
    </source>
</evidence>
<dbReference type="Pfam" id="PF00725">
    <property type="entry name" value="3HCDH"/>
    <property type="match status" value="2"/>
</dbReference>
<evidence type="ECO:0000256" key="6">
    <source>
        <dbReference type="ARBA" id="ARBA00023027"/>
    </source>
</evidence>
<dbReference type="Gene3D" id="3.40.50.720">
    <property type="entry name" value="NAD(P)-binding Rossmann-like Domain"/>
    <property type="match status" value="1"/>
</dbReference>
<dbReference type="FunFam" id="3.40.50.720:FF:000009">
    <property type="entry name" value="Fatty oxidation complex, alpha subunit"/>
    <property type="match status" value="1"/>
</dbReference>
<evidence type="ECO:0000313" key="14">
    <source>
        <dbReference type="EMBL" id="ALU29723.1"/>
    </source>
</evidence>
<dbReference type="InterPro" id="IPR013328">
    <property type="entry name" value="6PGD_dom2"/>
</dbReference>
<dbReference type="PaxDb" id="1435377-SUSAZ_10145"/>
<keyword evidence="4" id="KW-0276">Fatty acid metabolism</keyword>
<dbReference type="Proteomes" id="UP000065473">
    <property type="component" value="Chromosome"/>
</dbReference>
<dbReference type="InterPro" id="IPR008927">
    <property type="entry name" value="6-PGluconate_DH-like_C_sf"/>
</dbReference>
<keyword evidence="5" id="KW-0560">Oxidoreductase</keyword>
<dbReference type="InterPro" id="IPR036291">
    <property type="entry name" value="NAD(P)-bd_dom_sf"/>
</dbReference>
<keyword evidence="9" id="KW-0413">Isomerase</keyword>
<evidence type="ECO:0000256" key="4">
    <source>
        <dbReference type="ARBA" id="ARBA00022832"/>
    </source>
</evidence>
<evidence type="ECO:0000256" key="11">
    <source>
        <dbReference type="ARBA" id="ARBA00023268"/>
    </source>
</evidence>
<dbReference type="GO" id="GO:0004300">
    <property type="term" value="F:enoyl-CoA hydratase activity"/>
    <property type="evidence" value="ECO:0007669"/>
    <property type="project" value="UniProtKB-ARBA"/>
</dbReference>
<evidence type="ECO:0000259" key="12">
    <source>
        <dbReference type="Pfam" id="PF00725"/>
    </source>
</evidence>
<feature type="domain" description="3-hydroxyacyl-CoA dehydrogenase C-terminal" evidence="12">
    <location>
        <begin position="304"/>
        <end position="395"/>
    </location>
</feature>
<dbReference type="InterPro" id="IPR006176">
    <property type="entry name" value="3-OHacyl-CoA_DH_NAD-bd"/>
</dbReference>
<dbReference type="Gene3D" id="1.10.1040.10">
    <property type="entry name" value="N-(1-d-carboxylethyl)-l-norvaline Dehydrogenase, domain 2"/>
    <property type="match status" value="2"/>
</dbReference>
<evidence type="ECO:0000256" key="5">
    <source>
        <dbReference type="ARBA" id="ARBA00023002"/>
    </source>
</evidence>
<dbReference type="GO" id="GO:0016616">
    <property type="term" value="F:oxidoreductase activity, acting on the CH-OH group of donors, NAD or NADP as acceptor"/>
    <property type="evidence" value="ECO:0007669"/>
    <property type="project" value="InterPro"/>
</dbReference>
<dbReference type="SUPFAM" id="SSF52096">
    <property type="entry name" value="ClpP/crotonase"/>
    <property type="match status" value="1"/>
</dbReference>
<dbReference type="InterPro" id="IPR001753">
    <property type="entry name" value="Enoyl-CoA_hydra/iso"/>
</dbReference>
<evidence type="ECO:0000256" key="8">
    <source>
        <dbReference type="ARBA" id="ARBA00023140"/>
    </source>
</evidence>
<evidence type="ECO:0000313" key="17">
    <source>
        <dbReference type="Proteomes" id="UP000065473"/>
    </source>
</evidence>
<dbReference type="RefSeq" id="WP_011278996.1">
    <property type="nucleotide sequence ID" value="NZ_BHWZ01000006.1"/>
</dbReference>
<evidence type="ECO:0000256" key="1">
    <source>
        <dbReference type="ARBA" id="ARBA00004275"/>
    </source>
</evidence>
<dbReference type="Pfam" id="PF00378">
    <property type="entry name" value="ECH_1"/>
    <property type="match status" value="1"/>
</dbReference>
<dbReference type="GO" id="GO:0016853">
    <property type="term" value="F:isomerase activity"/>
    <property type="evidence" value="ECO:0007669"/>
    <property type="project" value="UniProtKB-KW"/>
</dbReference>
<proteinExistence type="predicted"/>
<evidence type="ECO:0000256" key="3">
    <source>
        <dbReference type="ARBA" id="ARBA00011245"/>
    </source>
</evidence>
<name>A0A0U3FHD7_9CREN</name>
<dbReference type="EMBL" id="CP013694">
    <property type="protein sequence ID" value="ALU29723.1"/>
    <property type="molecule type" value="Genomic_DNA"/>
</dbReference>
<organism evidence="14 17">
    <name type="scientific">Sulfolobus acidocaldarius</name>
    <dbReference type="NCBI Taxonomy" id="2285"/>
    <lineage>
        <taxon>Archaea</taxon>
        <taxon>Thermoproteota</taxon>
        <taxon>Thermoprotei</taxon>
        <taxon>Sulfolobales</taxon>
        <taxon>Sulfolobaceae</taxon>
        <taxon>Sulfolobus</taxon>
    </lineage>
</organism>
<dbReference type="AlphaFoldDB" id="A0A0U3FHD7"/>
<comment type="pathway">
    <text evidence="2">Lipid metabolism; fatty acid beta-oxidation.</text>
</comment>
<evidence type="ECO:0000313" key="15">
    <source>
        <dbReference type="EMBL" id="ALU32457.1"/>
    </source>
</evidence>
<dbReference type="EMBL" id="CP013695">
    <property type="protein sequence ID" value="ALU32457.1"/>
    <property type="molecule type" value="Genomic_DNA"/>
</dbReference>
<keyword evidence="8" id="KW-0576">Peroxisome</keyword>
<evidence type="ECO:0000259" key="13">
    <source>
        <dbReference type="Pfam" id="PF02737"/>
    </source>
</evidence>
<dbReference type="Gene3D" id="1.10.12.10">
    <property type="entry name" value="Lyase 2-enoyl-coa Hydratase, Chain A, domain 2"/>
    <property type="match status" value="1"/>
</dbReference>
<feature type="domain" description="3-hydroxyacyl-CoA dehydrogenase NAD binding" evidence="13">
    <location>
        <begin position="7"/>
        <end position="184"/>
    </location>
</feature>
<dbReference type="Pfam" id="PF02737">
    <property type="entry name" value="3HCDH_N"/>
    <property type="match status" value="1"/>
</dbReference>
<reference evidence="16 17" key="1">
    <citation type="submission" date="2015-12" db="EMBL/GenBank/DDBJ databases">
        <title>A stable core within a dynamic pangenome in Sulfolobus acidocaldarius.</title>
        <authorList>
            <person name="Anderson R."/>
            <person name="Kouris A."/>
            <person name="Seward C."/>
            <person name="Campbell K."/>
            <person name="Whitaker R."/>
        </authorList>
    </citation>
    <scope>NUCLEOTIDE SEQUENCE [LARGE SCALE GENOMIC DNA]</scope>
    <source>
        <strain evidence="14 17">GG12-C01-09</strain>
        <strain evidence="15 16">NG05B_CO5_07</strain>
    </source>
</reference>
<dbReference type="GO" id="GO:0006635">
    <property type="term" value="P:fatty acid beta-oxidation"/>
    <property type="evidence" value="ECO:0007669"/>
    <property type="project" value="UniProtKB-UniPathway"/>
</dbReference>
<keyword evidence="10" id="KW-0456">Lyase</keyword>
<feature type="domain" description="3-hydroxyacyl-CoA dehydrogenase C-terminal" evidence="12">
    <location>
        <begin position="187"/>
        <end position="281"/>
    </location>
</feature>
<dbReference type="InterPro" id="IPR014748">
    <property type="entry name" value="Enoyl-CoA_hydra_C"/>
</dbReference>
<dbReference type="GeneID" id="14552723"/>
<dbReference type="OMA" id="HFMNPPV"/>
<gene>
    <name evidence="14" type="ORF">ATY89_07060</name>
    <name evidence="15" type="ORF">ATZ20_10080</name>
</gene>
<dbReference type="InterPro" id="IPR006108">
    <property type="entry name" value="3HC_DH_C"/>
</dbReference>
<evidence type="ECO:0000256" key="10">
    <source>
        <dbReference type="ARBA" id="ARBA00023239"/>
    </source>
</evidence>
<dbReference type="SUPFAM" id="SSF51735">
    <property type="entry name" value="NAD(P)-binding Rossmann-fold domains"/>
    <property type="match status" value="1"/>
</dbReference>
<dbReference type="GO" id="GO:0070403">
    <property type="term" value="F:NAD+ binding"/>
    <property type="evidence" value="ECO:0007669"/>
    <property type="project" value="InterPro"/>
</dbReference>
<keyword evidence="7" id="KW-0443">Lipid metabolism</keyword>
<keyword evidence="11" id="KW-0511">Multifunctional enzyme</keyword>
<dbReference type="Proteomes" id="UP000060043">
    <property type="component" value="Chromosome"/>
</dbReference>
<dbReference type="Gene3D" id="3.90.226.10">
    <property type="entry name" value="2-enoyl-CoA Hydratase, Chain A, domain 1"/>
    <property type="match status" value="1"/>
</dbReference>
<evidence type="ECO:0000256" key="9">
    <source>
        <dbReference type="ARBA" id="ARBA00023235"/>
    </source>
</evidence>
<dbReference type="InterPro" id="IPR029045">
    <property type="entry name" value="ClpP/crotonase-like_dom_sf"/>
</dbReference>
<dbReference type="CDD" id="cd06558">
    <property type="entry name" value="crotonase-like"/>
    <property type="match status" value="1"/>
</dbReference>